<dbReference type="AlphaFoldDB" id="A0A4Z2IBM6"/>
<gene>
    <name evidence="2" type="ORF">EYF80_014537</name>
</gene>
<dbReference type="Proteomes" id="UP000314294">
    <property type="component" value="Unassembled WGS sequence"/>
</dbReference>
<keyword evidence="3" id="KW-1185">Reference proteome</keyword>
<evidence type="ECO:0000313" key="3">
    <source>
        <dbReference type="Proteomes" id="UP000314294"/>
    </source>
</evidence>
<dbReference type="EMBL" id="SRLO01000105">
    <property type="protein sequence ID" value="TNN75300.1"/>
    <property type="molecule type" value="Genomic_DNA"/>
</dbReference>
<accession>A0A4Z2IBM6</accession>
<feature type="region of interest" description="Disordered" evidence="1">
    <location>
        <begin position="72"/>
        <end position="98"/>
    </location>
</feature>
<evidence type="ECO:0000313" key="2">
    <source>
        <dbReference type="EMBL" id="TNN75300.1"/>
    </source>
</evidence>
<feature type="compositionally biased region" description="Polar residues" evidence="1">
    <location>
        <begin position="72"/>
        <end position="83"/>
    </location>
</feature>
<reference evidence="2 3" key="1">
    <citation type="submission" date="2019-03" db="EMBL/GenBank/DDBJ databases">
        <title>First draft genome of Liparis tanakae, snailfish: a comprehensive survey of snailfish specific genes.</title>
        <authorList>
            <person name="Kim W."/>
            <person name="Song I."/>
            <person name="Jeong J.-H."/>
            <person name="Kim D."/>
            <person name="Kim S."/>
            <person name="Ryu S."/>
            <person name="Song J.Y."/>
            <person name="Lee S.K."/>
        </authorList>
    </citation>
    <scope>NUCLEOTIDE SEQUENCE [LARGE SCALE GENOMIC DNA]</scope>
    <source>
        <tissue evidence="2">Muscle</tissue>
    </source>
</reference>
<proteinExistence type="predicted"/>
<evidence type="ECO:0000256" key="1">
    <source>
        <dbReference type="SAM" id="MobiDB-lite"/>
    </source>
</evidence>
<organism evidence="2 3">
    <name type="scientific">Liparis tanakae</name>
    <name type="common">Tanaka's snailfish</name>
    <dbReference type="NCBI Taxonomy" id="230148"/>
    <lineage>
        <taxon>Eukaryota</taxon>
        <taxon>Metazoa</taxon>
        <taxon>Chordata</taxon>
        <taxon>Craniata</taxon>
        <taxon>Vertebrata</taxon>
        <taxon>Euteleostomi</taxon>
        <taxon>Actinopterygii</taxon>
        <taxon>Neopterygii</taxon>
        <taxon>Teleostei</taxon>
        <taxon>Neoteleostei</taxon>
        <taxon>Acanthomorphata</taxon>
        <taxon>Eupercaria</taxon>
        <taxon>Perciformes</taxon>
        <taxon>Cottioidei</taxon>
        <taxon>Cottales</taxon>
        <taxon>Liparidae</taxon>
        <taxon>Liparis</taxon>
    </lineage>
</organism>
<name>A0A4Z2IBM6_9TELE</name>
<comment type="caution">
    <text evidence="2">The sequence shown here is derived from an EMBL/GenBank/DDBJ whole genome shotgun (WGS) entry which is preliminary data.</text>
</comment>
<protein>
    <submittedName>
        <fullName evidence="2">Uncharacterized protein</fullName>
    </submittedName>
</protein>
<sequence length="98" mass="11281">MGSRGEERRGLGRREVKQQLWRSLQWTYRLQWEGPLMTTDDHHFEDTHASGNSQRMSYLQGSYLTLVTTFHPNPVNQDGSAPSVTDPLDCSDKDEDDI</sequence>